<dbReference type="Proteomes" id="UP000077202">
    <property type="component" value="Unassembled WGS sequence"/>
</dbReference>
<dbReference type="AlphaFoldDB" id="A0A176VH32"/>
<proteinExistence type="predicted"/>
<feature type="region of interest" description="Disordered" evidence="1">
    <location>
        <begin position="128"/>
        <end position="237"/>
    </location>
</feature>
<accession>A0A176VH32</accession>
<gene>
    <name evidence="2" type="ORF">AXG93_2062s1170</name>
</gene>
<feature type="compositionally biased region" description="Polar residues" evidence="1">
    <location>
        <begin position="219"/>
        <end position="233"/>
    </location>
</feature>
<comment type="caution">
    <text evidence="2">The sequence shown here is derived from an EMBL/GenBank/DDBJ whole genome shotgun (WGS) entry which is preliminary data.</text>
</comment>
<keyword evidence="3" id="KW-1185">Reference proteome</keyword>
<dbReference type="EMBL" id="LVLJ01003929">
    <property type="protein sequence ID" value="OAE19106.1"/>
    <property type="molecule type" value="Genomic_DNA"/>
</dbReference>
<evidence type="ECO:0000313" key="2">
    <source>
        <dbReference type="EMBL" id="OAE19106.1"/>
    </source>
</evidence>
<feature type="region of interest" description="Disordered" evidence="1">
    <location>
        <begin position="52"/>
        <end position="84"/>
    </location>
</feature>
<organism evidence="2 3">
    <name type="scientific">Marchantia polymorpha subsp. ruderalis</name>
    <dbReference type="NCBI Taxonomy" id="1480154"/>
    <lineage>
        <taxon>Eukaryota</taxon>
        <taxon>Viridiplantae</taxon>
        <taxon>Streptophyta</taxon>
        <taxon>Embryophyta</taxon>
        <taxon>Marchantiophyta</taxon>
        <taxon>Marchantiopsida</taxon>
        <taxon>Marchantiidae</taxon>
        <taxon>Marchantiales</taxon>
        <taxon>Marchantiaceae</taxon>
        <taxon>Marchantia</taxon>
    </lineage>
</organism>
<reference evidence="2" key="1">
    <citation type="submission" date="2016-03" db="EMBL/GenBank/DDBJ databases">
        <title>Mechanisms controlling the formation of the plant cell surface in tip-growing cells are functionally conserved among land plants.</title>
        <authorList>
            <person name="Honkanen S."/>
            <person name="Jones V.A."/>
            <person name="Morieri G."/>
            <person name="Champion C."/>
            <person name="Hetherington A.J."/>
            <person name="Kelly S."/>
            <person name="Saint-Marcoux D."/>
            <person name="Proust H."/>
            <person name="Prescott H."/>
            <person name="Dolan L."/>
        </authorList>
    </citation>
    <scope>NUCLEOTIDE SEQUENCE [LARGE SCALE GENOMIC DNA]</scope>
    <source>
        <tissue evidence="2">Whole gametophyte</tissue>
    </source>
</reference>
<name>A0A176VH32_MARPO</name>
<sequence length="583" mass="64242">MCSWTNPSTGKFKGIGGVVLPDEAIEEDDDPEDQVVYRYDRPSDLLGLYQQRHQAKGQGSAHGIISKEKRKPPQKSEKNLVPPSAVEEAAWASLTQADSHWRISSQHLRGKEQDDISYGHVDFTEELQANSSTLDKPATAGVQAELRDYPPRKSGWSEALEQLIGQEIEDRPAQTDLQGAQAPKTGEGHSRQTAVEPDAHAASTLGQSSILQTDRRSDYSSSSKGKPKQQNVQRFRINSLKVSHPVLKDGAPVPIAQRLQQLVDENSCQDTGPHQVRGSSHSAASLTIAEKFQFLVEDSKQFTGTNVRRQSPSRSRKSVASAQIRSAIQDDIVDFTDADGDDICVQASSRCFENLARRSRSARNVEKSQSAYKDEPLEDIDNDEIFSAQEPSTSKSVSVAPSTAPTSISERFRDALSSAPLETTNTNRGGEAVDDFSNGTASFDETPAVVIRFASRLQTVLLAQKSKQMFFTKSLQRKQQVENLALCLEVVIRGSIEEAQLTTCRCEVLRSPEDWDNESHHKHGVANGTEKPLSVDIIFSKISSALELQVGQVVRIHPPWQDVPRAGLASRLIICTFFCELLQ</sequence>
<feature type="region of interest" description="Disordered" evidence="1">
    <location>
        <begin position="417"/>
        <end position="439"/>
    </location>
</feature>
<evidence type="ECO:0000256" key="1">
    <source>
        <dbReference type="SAM" id="MobiDB-lite"/>
    </source>
</evidence>
<dbReference type="PANTHER" id="PTHR35686">
    <property type="entry name" value="KINETOCHORE PROTEIN"/>
    <property type="match status" value="1"/>
</dbReference>
<dbReference type="PANTHER" id="PTHR35686:SF1">
    <property type="entry name" value="KINETOCHORE PROTEIN"/>
    <property type="match status" value="1"/>
</dbReference>
<evidence type="ECO:0000313" key="3">
    <source>
        <dbReference type="Proteomes" id="UP000077202"/>
    </source>
</evidence>
<protein>
    <submittedName>
        <fullName evidence="2">Uncharacterized protein</fullName>
    </submittedName>
</protein>